<comment type="caution">
    <text evidence="1">The sequence shown here is derived from an EMBL/GenBank/DDBJ whole genome shotgun (WGS) entry which is preliminary data.</text>
</comment>
<accession>A0A6M0CGS2</accession>
<dbReference type="RefSeq" id="WP_164029385.1">
    <property type="nucleotide sequence ID" value="NZ_JAABOQ010000001.1"/>
</dbReference>
<dbReference type="EMBL" id="JAABOQ010000001">
    <property type="protein sequence ID" value="NER16133.1"/>
    <property type="molecule type" value="Genomic_DNA"/>
</dbReference>
<keyword evidence="2" id="KW-1185">Reference proteome</keyword>
<name>A0A6M0CGS2_9FLAO</name>
<evidence type="ECO:0008006" key="3">
    <source>
        <dbReference type="Google" id="ProtNLM"/>
    </source>
</evidence>
<evidence type="ECO:0000313" key="1">
    <source>
        <dbReference type="EMBL" id="NER16133.1"/>
    </source>
</evidence>
<gene>
    <name evidence="1" type="ORF">GWK10_02870</name>
</gene>
<protein>
    <recommendedName>
        <fullName evidence="3">Lipocalin-like domain-containing protein</fullName>
    </recommendedName>
</protein>
<reference evidence="1 2" key="1">
    <citation type="submission" date="2020-01" db="EMBL/GenBank/DDBJ databases">
        <title>Spongiivirga citrea KCTC 32990T.</title>
        <authorList>
            <person name="Wang G."/>
        </authorList>
    </citation>
    <scope>NUCLEOTIDE SEQUENCE [LARGE SCALE GENOMIC DNA]</scope>
    <source>
        <strain evidence="1 2">KCTC 32990</strain>
    </source>
</reference>
<organism evidence="1 2">
    <name type="scientific">Spongiivirga citrea</name>
    <dbReference type="NCBI Taxonomy" id="1481457"/>
    <lineage>
        <taxon>Bacteria</taxon>
        <taxon>Pseudomonadati</taxon>
        <taxon>Bacteroidota</taxon>
        <taxon>Flavobacteriia</taxon>
        <taxon>Flavobacteriales</taxon>
        <taxon>Flavobacteriaceae</taxon>
        <taxon>Spongiivirga</taxon>
    </lineage>
</organism>
<proteinExistence type="predicted"/>
<dbReference type="PROSITE" id="PS51257">
    <property type="entry name" value="PROKAR_LIPOPROTEIN"/>
    <property type="match status" value="1"/>
</dbReference>
<sequence length="133" mass="14900">MRWFMVISIFLLTISCNNDDLDTNTVIGTWEINARLVDPGDGSGAFQPLSSGKQLVFDENGTVMISRGTLCDLVNDENASQTGTYSHESSLVTIICEVFSADSSVRYELKDDNLFIYYPCFEACVERYRKIAD</sequence>
<dbReference type="AlphaFoldDB" id="A0A6M0CGS2"/>
<dbReference type="Proteomes" id="UP000474296">
    <property type="component" value="Unassembled WGS sequence"/>
</dbReference>
<evidence type="ECO:0000313" key="2">
    <source>
        <dbReference type="Proteomes" id="UP000474296"/>
    </source>
</evidence>